<dbReference type="PANTHER" id="PTHR10983">
    <property type="entry name" value="1-ACYLGLYCEROL-3-PHOSPHATE ACYLTRANSFERASE-RELATED"/>
    <property type="match status" value="1"/>
</dbReference>
<dbReference type="EMBL" id="JH370134">
    <property type="protein sequence ID" value="ELA42204.1"/>
    <property type="molecule type" value="Genomic_DNA"/>
</dbReference>
<dbReference type="Proteomes" id="UP000011082">
    <property type="component" value="Unassembled WGS sequence"/>
</dbReference>
<protein>
    <recommendedName>
        <fullName evidence="3">Phospholipid/glycerol acyltransferase domain-containing protein</fullName>
    </recommendedName>
</protein>
<reference evidence="5" key="1">
    <citation type="submission" date="2011-05" db="EMBL/GenBank/DDBJ databases">
        <title>The genome sequence of Vittaforma corneae strain ATCC 50505.</title>
        <authorList>
            <consortium name="The Broad Institute Genome Sequencing Platform"/>
            <person name="Cuomo C."/>
            <person name="Didier E."/>
            <person name="Bowers L."/>
            <person name="Young S.K."/>
            <person name="Zeng Q."/>
            <person name="Gargeya S."/>
            <person name="Fitzgerald M."/>
            <person name="Haas B."/>
            <person name="Abouelleil A."/>
            <person name="Alvarado L."/>
            <person name="Arachchi H.M."/>
            <person name="Berlin A."/>
            <person name="Chapman S.B."/>
            <person name="Gearin G."/>
            <person name="Goldberg J."/>
            <person name="Griggs A."/>
            <person name="Gujja S."/>
            <person name="Hansen M."/>
            <person name="Heiman D."/>
            <person name="Howarth C."/>
            <person name="Larimer J."/>
            <person name="Lui A."/>
            <person name="MacDonald P.J.P."/>
            <person name="McCowen C."/>
            <person name="Montmayeur A."/>
            <person name="Murphy C."/>
            <person name="Neiman D."/>
            <person name="Pearson M."/>
            <person name="Priest M."/>
            <person name="Roberts A."/>
            <person name="Saif S."/>
            <person name="Shea T."/>
            <person name="Sisk P."/>
            <person name="Stolte C."/>
            <person name="Sykes S."/>
            <person name="Wortman J."/>
            <person name="Nusbaum C."/>
            <person name="Birren B."/>
        </authorList>
    </citation>
    <scope>NUCLEOTIDE SEQUENCE [LARGE SCALE GENOMIC DNA]</scope>
    <source>
        <strain evidence="5">ATCC 50505</strain>
    </source>
</reference>
<evidence type="ECO:0000313" key="4">
    <source>
        <dbReference type="EMBL" id="ELA42204.1"/>
    </source>
</evidence>
<dbReference type="InParanoid" id="L2GNL7"/>
<keyword evidence="5" id="KW-1185">Reference proteome</keyword>
<dbReference type="PANTHER" id="PTHR10983:SF24">
    <property type="entry name" value="1-ACYLGLYCEROL-3-PHOSPHATE O-ACYLTRANSFERASE 3, ISOFORM E-RELATED"/>
    <property type="match status" value="1"/>
</dbReference>
<dbReference type="OrthoDB" id="189226at2759"/>
<dbReference type="GeneID" id="19881561"/>
<feature type="domain" description="Phospholipid/glycerol acyltransferase" evidence="3">
    <location>
        <begin position="112"/>
        <end position="232"/>
    </location>
</feature>
<accession>L2GNL7</accession>
<keyword evidence="2" id="KW-0472">Membrane</keyword>
<dbReference type="InterPro" id="IPR002123">
    <property type="entry name" value="Plipid/glycerol_acylTrfase"/>
</dbReference>
<dbReference type="STRING" id="993615.L2GNL7"/>
<dbReference type="GO" id="GO:0003841">
    <property type="term" value="F:1-acylglycerol-3-phosphate O-acyltransferase activity"/>
    <property type="evidence" value="ECO:0007669"/>
    <property type="project" value="TreeGrafter"/>
</dbReference>
<feature type="transmembrane region" description="Helical" evidence="2">
    <location>
        <begin position="47"/>
        <end position="69"/>
    </location>
</feature>
<dbReference type="AlphaFoldDB" id="L2GNL7"/>
<proteinExistence type="predicted"/>
<sequence length="312" mass="36955">MRRSAYVSPQNKPERSKNGHKKAYKYKENIIIDSITKRYLRVAFKMVLGVLLVCNMVLCIPILLCSFAARPFDRRLSNSIATITSYTCWTIIDWVFRISTTMDVPDIPKGNYLVVSNHISALDFALINRVNKHMFSHSKYAFKKSLRYVPVFYQGFLALNYLILERNFEKDRSNIVEYVQDLKKHRYPIWLVLFCEGCRFSSMKKELSDKFCKEKNMEPFVNVLTPRHKGFSIIKDELRGSYVDKVLDLTFYCDRKDFSILNLLCTGQIYEFKCDARIVSLDEIEKSEEFLMESFRRKDRLIETWKKEHKKN</sequence>
<organism evidence="4 5">
    <name type="scientific">Vittaforma corneae (strain ATCC 50505)</name>
    <name type="common">Microsporidian parasite</name>
    <name type="synonym">Nosema corneum</name>
    <dbReference type="NCBI Taxonomy" id="993615"/>
    <lineage>
        <taxon>Eukaryota</taxon>
        <taxon>Fungi</taxon>
        <taxon>Fungi incertae sedis</taxon>
        <taxon>Microsporidia</taxon>
        <taxon>Nosematidae</taxon>
        <taxon>Vittaforma</taxon>
    </lineage>
</organism>
<gene>
    <name evidence="4" type="ORF">VICG_00847</name>
</gene>
<dbReference type="SMART" id="SM00563">
    <property type="entry name" value="PlsC"/>
    <property type="match status" value="1"/>
</dbReference>
<keyword evidence="2" id="KW-0812">Transmembrane</keyword>
<dbReference type="GO" id="GO:0012505">
    <property type="term" value="C:endomembrane system"/>
    <property type="evidence" value="ECO:0007669"/>
    <property type="project" value="TreeGrafter"/>
</dbReference>
<name>L2GNL7_VITCO</name>
<dbReference type="RefSeq" id="XP_007604296.1">
    <property type="nucleotide sequence ID" value="XM_007604234.1"/>
</dbReference>
<evidence type="ECO:0000313" key="5">
    <source>
        <dbReference type="Proteomes" id="UP000011082"/>
    </source>
</evidence>
<dbReference type="SUPFAM" id="SSF69593">
    <property type="entry name" value="Glycerol-3-phosphate (1)-acyltransferase"/>
    <property type="match status" value="1"/>
</dbReference>
<evidence type="ECO:0000256" key="1">
    <source>
        <dbReference type="SAM" id="MobiDB-lite"/>
    </source>
</evidence>
<dbReference type="VEuPathDB" id="MicrosporidiaDB:VICG_00847"/>
<dbReference type="CDD" id="cd07990">
    <property type="entry name" value="LPLAT_LCLAT1-like"/>
    <property type="match status" value="1"/>
</dbReference>
<dbReference type="OMA" id="DESWNAN"/>
<evidence type="ECO:0000259" key="3">
    <source>
        <dbReference type="SMART" id="SM00563"/>
    </source>
</evidence>
<dbReference type="HOGENOM" id="CLU_041844_6_1_1"/>
<evidence type="ECO:0000256" key="2">
    <source>
        <dbReference type="SAM" id="Phobius"/>
    </source>
</evidence>
<keyword evidence="2" id="KW-1133">Transmembrane helix</keyword>
<dbReference type="Pfam" id="PF01553">
    <property type="entry name" value="Acyltransferase"/>
    <property type="match status" value="1"/>
</dbReference>
<feature type="region of interest" description="Disordered" evidence="1">
    <location>
        <begin position="1"/>
        <end position="20"/>
    </location>
</feature>